<dbReference type="Pfam" id="PF08698">
    <property type="entry name" value="Fcf2"/>
    <property type="match status" value="1"/>
</dbReference>
<dbReference type="GO" id="GO:0005730">
    <property type="term" value="C:nucleolus"/>
    <property type="evidence" value="ECO:0007669"/>
    <property type="project" value="UniProtKB-SubCell"/>
</dbReference>
<evidence type="ECO:0000259" key="4">
    <source>
        <dbReference type="Pfam" id="PF08698"/>
    </source>
</evidence>
<dbReference type="PANTHER" id="PTHR21686:SF12">
    <property type="entry name" value="DEOXYNUCLEOTIDYLTRANSFERASE TERMINAL-INTERACTING PROTEIN 2"/>
    <property type="match status" value="1"/>
</dbReference>
<dbReference type="Proteomes" id="UP001211065">
    <property type="component" value="Unassembled WGS sequence"/>
</dbReference>
<comment type="subcellular location">
    <subcellularLocation>
        <location evidence="1">Nucleus</location>
        <location evidence="1">Nucleolus</location>
    </subcellularLocation>
</comment>
<dbReference type="InterPro" id="IPR014810">
    <property type="entry name" value="Fcf2_C"/>
</dbReference>
<evidence type="ECO:0000313" key="5">
    <source>
        <dbReference type="EMBL" id="KAJ3203588.1"/>
    </source>
</evidence>
<evidence type="ECO:0000256" key="2">
    <source>
        <dbReference type="ARBA" id="ARBA00023242"/>
    </source>
</evidence>
<organism evidence="5 6">
    <name type="scientific">Clydaea vesicula</name>
    <dbReference type="NCBI Taxonomy" id="447962"/>
    <lineage>
        <taxon>Eukaryota</taxon>
        <taxon>Fungi</taxon>
        <taxon>Fungi incertae sedis</taxon>
        <taxon>Chytridiomycota</taxon>
        <taxon>Chytridiomycota incertae sedis</taxon>
        <taxon>Chytridiomycetes</taxon>
        <taxon>Lobulomycetales</taxon>
        <taxon>Lobulomycetaceae</taxon>
        <taxon>Clydaea</taxon>
    </lineage>
</organism>
<evidence type="ECO:0000256" key="3">
    <source>
        <dbReference type="SAM" id="Coils"/>
    </source>
</evidence>
<sequence>MNIEEIEKLDIYLEAAKKSISEATENIMLLEPDIKEKSKKKLSLNYLDEIELEKELKREKIETNNKKKVKESMATKKLDTSGPYLQTNFETGVTTLKNSILSLETNINQNELLMKNIVEAKPVVPPMLQEDPKKIKEKTIETAGAKWFDMPATEITPEIKRDLHILKSRGALDPKRHYKKDNKTGLPKFFQFGTIIEDKADYYSSRLTKKERSESFIGEILQDSEKTEYFKKKFNHVQQKNMKSLPGWLQKKIEHQRRKGKKVMVPHRK</sequence>
<protein>
    <recommendedName>
        <fullName evidence="4">Fcf2 pre-rRNA processing C-terminal domain-containing protein</fullName>
    </recommendedName>
</protein>
<dbReference type="AlphaFoldDB" id="A0AAD5TYF5"/>
<dbReference type="GO" id="GO:0003723">
    <property type="term" value="F:RNA binding"/>
    <property type="evidence" value="ECO:0007669"/>
    <property type="project" value="TreeGrafter"/>
</dbReference>
<comment type="caution">
    <text evidence="5">The sequence shown here is derived from an EMBL/GenBank/DDBJ whole genome shotgun (WGS) entry which is preliminary data.</text>
</comment>
<keyword evidence="2" id="KW-0539">Nucleus</keyword>
<name>A0AAD5TYF5_9FUNG</name>
<keyword evidence="6" id="KW-1185">Reference proteome</keyword>
<feature type="domain" description="Fcf2 pre-rRNA processing C-terminal" evidence="4">
    <location>
        <begin position="141"/>
        <end position="233"/>
    </location>
</feature>
<keyword evidence="3" id="KW-0175">Coiled coil</keyword>
<dbReference type="EMBL" id="JADGJW010001408">
    <property type="protein sequence ID" value="KAJ3203588.1"/>
    <property type="molecule type" value="Genomic_DNA"/>
</dbReference>
<gene>
    <name evidence="5" type="ORF">HK099_001459</name>
</gene>
<dbReference type="PANTHER" id="PTHR21686">
    <property type="entry name" value="DEOXYNUCLEOTIDYLTRANSFERASE TERMINAL-INTERACTING PROTEIN 2"/>
    <property type="match status" value="1"/>
</dbReference>
<dbReference type="GO" id="GO:0006396">
    <property type="term" value="P:RNA processing"/>
    <property type="evidence" value="ECO:0007669"/>
    <property type="project" value="TreeGrafter"/>
</dbReference>
<evidence type="ECO:0000313" key="6">
    <source>
        <dbReference type="Proteomes" id="UP001211065"/>
    </source>
</evidence>
<accession>A0AAD5TYF5</accession>
<proteinExistence type="predicted"/>
<dbReference type="InterPro" id="IPR039883">
    <property type="entry name" value="Fcf2/DNTTIP2"/>
</dbReference>
<reference evidence="5" key="1">
    <citation type="submission" date="2020-05" db="EMBL/GenBank/DDBJ databases">
        <title>Phylogenomic resolution of chytrid fungi.</title>
        <authorList>
            <person name="Stajich J.E."/>
            <person name="Amses K."/>
            <person name="Simmons R."/>
            <person name="Seto K."/>
            <person name="Myers J."/>
            <person name="Bonds A."/>
            <person name="Quandt C.A."/>
            <person name="Barry K."/>
            <person name="Liu P."/>
            <person name="Grigoriev I."/>
            <person name="Longcore J.E."/>
            <person name="James T.Y."/>
        </authorList>
    </citation>
    <scope>NUCLEOTIDE SEQUENCE</scope>
    <source>
        <strain evidence="5">JEL0476</strain>
    </source>
</reference>
<feature type="coiled-coil region" evidence="3">
    <location>
        <begin position="6"/>
        <end position="67"/>
    </location>
</feature>
<evidence type="ECO:0000256" key="1">
    <source>
        <dbReference type="ARBA" id="ARBA00004604"/>
    </source>
</evidence>